<dbReference type="InterPro" id="IPR041492">
    <property type="entry name" value="HAD_2"/>
</dbReference>
<protein>
    <recommendedName>
        <fullName evidence="4">phosphoglycolate phosphatase</fullName>
        <ecNumber evidence="4">3.1.3.18</ecNumber>
    </recommendedName>
</protein>
<evidence type="ECO:0000313" key="5">
    <source>
        <dbReference type="EMBL" id="MCP1257623.1"/>
    </source>
</evidence>
<keyword evidence="6" id="KW-1185">Reference proteome</keyword>
<proteinExistence type="inferred from homology"/>
<dbReference type="Gene3D" id="1.10.150.240">
    <property type="entry name" value="Putative phosphatase, domain 2"/>
    <property type="match status" value="1"/>
</dbReference>
<comment type="catalytic activity">
    <reaction evidence="1">
        <text>2-phosphoglycolate + H2O = glycolate + phosphate</text>
        <dbReference type="Rhea" id="RHEA:14369"/>
        <dbReference type="ChEBI" id="CHEBI:15377"/>
        <dbReference type="ChEBI" id="CHEBI:29805"/>
        <dbReference type="ChEBI" id="CHEBI:43474"/>
        <dbReference type="ChEBI" id="CHEBI:58033"/>
        <dbReference type="EC" id="3.1.3.18"/>
    </reaction>
</comment>
<name>A0ABT1F0D5_9PROT</name>
<gene>
    <name evidence="5" type="ORF">NKW50_03330</name>
</gene>
<evidence type="ECO:0000313" key="6">
    <source>
        <dbReference type="Proteomes" id="UP001523528"/>
    </source>
</evidence>
<dbReference type="SFLD" id="SFLDS00003">
    <property type="entry name" value="Haloacid_Dehalogenase"/>
    <property type="match status" value="1"/>
</dbReference>
<dbReference type="InterPro" id="IPR023198">
    <property type="entry name" value="PGP-like_dom2"/>
</dbReference>
<reference evidence="5 6" key="1">
    <citation type="submission" date="2022-06" db="EMBL/GenBank/DDBJ databases">
        <title>Acetobacer genomes from food samples.</title>
        <authorList>
            <person name="Sombolestani A."/>
        </authorList>
    </citation>
    <scope>NUCLEOTIDE SEQUENCE [LARGE SCALE GENOMIC DNA]</scope>
    <source>
        <strain evidence="5 6">R-83285</strain>
    </source>
</reference>
<comment type="pathway">
    <text evidence="2">Organic acid metabolism; glycolate biosynthesis; glycolate from 2-phosphoglycolate: step 1/1.</text>
</comment>
<dbReference type="Gene3D" id="3.40.50.1000">
    <property type="entry name" value="HAD superfamily/HAD-like"/>
    <property type="match status" value="1"/>
</dbReference>
<sequence length="232" mass="24406">MSALRLAVFDMDGTLLDSLPDLAECCREILAQCSLPLLSDTQVRGMVGHGVQALVERALQAALEQKAQESGAMPAMPLSTEEAVSRFMAAYTPRATRLSRLFPGAEDALRHLHAQGWQLAVCTNKPEKAARRILSDFNLTSLFASVGGGDSFAARKPDARHLLGTIAQAGGSAPMSVMVGDMPPDYLAAQGVGCPFVFAGWGYGAPELAHKAAATATGMQAIPAVLEQLMPA</sequence>
<organism evidence="5 6">
    <name type="scientific">Acetobacter lambici</name>
    <dbReference type="NCBI Taxonomy" id="1332824"/>
    <lineage>
        <taxon>Bacteria</taxon>
        <taxon>Pseudomonadati</taxon>
        <taxon>Pseudomonadota</taxon>
        <taxon>Alphaproteobacteria</taxon>
        <taxon>Acetobacterales</taxon>
        <taxon>Acetobacteraceae</taxon>
        <taxon>Acetobacter</taxon>
    </lineage>
</organism>
<dbReference type="EC" id="3.1.3.18" evidence="4"/>
<dbReference type="Proteomes" id="UP001523528">
    <property type="component" value="Unassembled WGS sequence"/>
</dbReference>
<dbReference type="Pfam" id="PF13419">
    <property type="entry name" value="HAD_2"/>
    <property type="match status" value="1"/>
</dbReference>
<accession>A0ABT1F0D5</accession>
<comment type="similarity">
    <text evidence="3">Belongs to the HAD-like hydrolase superfamily. CbbY/CbbZ/Gph/YieH family.</text>
</comment>
<dbReference type="EMBL" id="JAMYZZ010000002">
    <property type="protein sequence ID" value="MCP1257623.1"/>
    <property type="molecule type" value="Genomic_DNA"/>
</dbReference>
<comment type="caution">
    <text evidence="5">The sequence shown here is derived from an EMBL/GenBank/DDBJ whole genome shotgun (WGS) entry which is preliminary data.</text>
</comment>
<dbReference type="SUPFAM" id="SSF56784">
    <property type="entry name" value="HAD-like"/>
    <property type="match status" value="1"/>
</dbReference>
<dbReference type="SFLD" id="SFLDG01129">
    <property type="entry name" value="C1.5:_HAD__Beta-PGM__Phosphata"/>
    <property type="match status" value="1"/>
</dbReference>
<dbReference type="PANTHER" id="PTHR43434">
    <property type="entry name" value="PHOSPHOGLYCOLATE PHOSPHATASE"/>
    <property type="match status" value="1"/>
</dbReference>
<evidence type="ECO:0000256" key="3">
    <source>
        <dbReference type="ARBA" id="ARBA00006171"/>
    </source>
</evidence>
<dbReference type="InterPro" id="IPR036412">
    <property type="entry name" value="HAD-like_sf"/>
</dbReference>
<evidence type="ECO:0000256" key="1">
    <source>
        <dbReference type="ARBA" id="ARBA00000830"/>
    </source>
</evidence>
<evidence type="ECO:0000256" key="2">
    <source>
        <dbReference type="ARBA" id="ARBA00004818"/>
    </source>
</evidence>
<dbReference type="PANTHER" id="PTHR43434:SF1">
    <property type="entry name" value="PHOSPHOGLYCOLATE PHOSPHATASE"/>
    <property type="match status" value="1"/>
</dbReference>
<dbReference type="RefSeq" id="WP_165990847.1">
    <property type="nucleotide sequence ID" value="NZ_JAMYZY010000002.1"/>
</dbReference>
<dbReference type="InterPro" id="IPR050155">
    <property type="entry name" value="HAD-like_hydrolase_sf"/>
</dbReference>
<dbReference type="InterPro" id="IPR023214">
    <property type="entry name" value="HAD_sf"/>
</dbReference>
<evidence type="ECO:0000256" key="4">
    <source>
        <dbReference type="ARBA" id="ARBA00013078"/>
    </source>
</evidence>